<keyword evidence="1" id="KW-0812">Transmembrane</keyword>
<protein>
    <submittedName>
        <fullName evidence="2">DUF6789 family protein</fullName>
    </submittedName>
</protein>
<dbReference type="Proteomes" id="UP001596417">
    <property type="component" value="Unassembled WGS sequence"/>
</dbReference>
<dbReference type="Pfam" id="PF20587">
    <property type="entry name" value="DUF6789"/>
    <property type="match status" value="1"/>
</dbReference>
<gene>
    <name evidence="2" type="ORF">ACFQL7_12030</name>
</gene>
<accession>A0ABD5YMB8</accession>
<dbReference type="RefSeq" id="WP_264556055.1">
    <property type="nucleotide sequence ID" value="NZ_CP109979.1"/>
</dbReference>
<reference evidence="2 3" key="1">
    <citation type="journal article" date="2019" name="Int. J. Syst. Evol. Microbiol.">
        <title>The Global Catalogue of Microorganisms (GCM) 10K type strain sequencing project: providing services to taxonomists for standard genome sequencing and annotation.</title>
        <authorList>
            <consortium name="The Broad Institute Genomics Platform"/>
            <consortium name="The Broad Institute Genome Sequencing Center for Infectious Disease"/>
            <person name="Wu L."/>
            <person name="Ma J."/>
        </authorList>
    </citation>
    <scope>NUCLEOTIDE SEQUENCE [LARGE SCALE GENOMIC DNA]</scope>
    <source>
        <strain evidence="2 3">RDMS1</strain>
    </source>
</reference>
<evidence type="ECO:0000256" key="1">
    <source>
        <dbReference type="SAM" id="Phobius"/>
    </source>
</evidence>
<keyword evidence="1" id="KW-1133">Transmembrane helix</keyword>
<organism evidence="2 3">
    <name type="scientific">Halocatena marina</name>
    <dbReference type="NCBI Taxonomy" id="2934937"/>
    <lineage>
        <taxon>Archaea</taxon>
        <taxon>Methanobacteriati</taxon>
        <taxon>Methanobacteriota</taxon>
        <taxon>Stenosarchaea group</taxon>
        <taxon>Halobacteria</taxon>
        <taxon>Halobacteriales</taxon>
        <taxon>Natronomonadaceae</taxon>
        <taxon>Halocatena</taxon>
    </lineage>
</organism>
<keyword evidence="3" id="KW-1185">Reference proteome</keyword>
<sequence length="186" mass="19596">MDMVVDENEKTTTSEGGTTTVADVEKTTLTETGTPDEELAAIIRDGVVGAAGGLVGTALMTVVLFVGTALGGFDPSSFETLAELINLDAFAPGVPVGYVIFLGGGMTTWPLLFASVEGYLPGKTIRQRGIPFGTVLWTGFVIAFYEGYTGTALYVYLVCTLVAHWVYGFGLGAVFDYLGNRPDTLV</sequence>
<feature type="transmembrane region" description="Helical" evidence="1">
    <location>
        <begin position="128"/>
        <end position="148"/>
    </location>
</feature>
<proteinExistence type="predicted"/>
<keyword evidence="1" id="KW-0472">Membrane</keyword>
<evidence type="ECO:0000313" key="2">
    <source>
        <dbReference type="EMBL" id="MFC7190503.1"/>
    </source>
</evidence>
<dbReference type="EMBL" id="JBHTAX010000001">
    <property type="protein sequence ID" value="MFC7190503.1"/>
    <property type="molecule type" value="Genomic_DNA"/>
</dbReference>
<dbReference type="InterPro" id="IPR046739">
    <property type="entry name" value="DUF6789"/>
</dbReference>
<dbReference type="GeneID" id="76200118"/>
<feature type="transmembrane region" description="Helical" evidence="1">
    <location>
        <begin position="47"/>
        <end position="73"/>
    </location>
</feature>
<feature type="transmembrane region" description="Helical" evidence="1">
    <location>
        <begin position="154"/>
        <end position="178"/>
    </location>
</feature>
<name>A0ABD5YMB8_9EURY</name>
<comment type="caution">
    <text evidence="2">The sequence shown here is derived from an EMBL/GenBank/DDBJ whole genome shotgun (WGS) entry which is preliminary data.</text>
</comment>
<evidence type="ECO:0000313" key="3">
    <source>
        <dbReference type="Proteomes" id="UP001596417"/>
    </source>
</evidence>
<dbReference type="AlphaFoldDB" id="A0ABD5YMB8"/>
<feature type="transmembrane region" description="Helical" evidence="1">
    <location>
        <begin position="93"/>
        <end position="116"/>
    </location>
</feature>